<dbReference type="EMBL" id="DXFT01000164">
    <property type="protein sequence ID" value="HIX04128.1"/>
    <property type="molecule type" value="Genomic_DNA"/>
</dbReference>
<reference evidence="1" key="1">
    <citation type="journal article" date="2021" name="PeerJ">
        <title>Extensive microbial diversity within the chicken gut microbiome revealed by metagenomics and culture.</title>
        <authorList>
            <person name="Gilroy R."/>
            <person name="Ravi A."/>
            <person name="Getino M."/>
            <person name="Pursley I."/>
            <person name="Horton D.L."/>
            <person name="Alikhan N.F."/>
            <person name="Baker D."/>
            <person name="Gharbi K."/>
            <person name="Hall N."/>
            <person name="Watson M."/>
            <person name="Adriaenssens E.M."/>
            <person name="Foster-Nyarko E."/>
            <person name="Jarju S."/>
            <person name="Secka A."/>
            <person name="Antonio M."/>
            <person name="Oren A."/>
            <person name="Chaudhuri R.R."/>
            <person name="La Ragione R."/>
            <person name="Hildebrand F."/>
            <person name="Pallen M.J."/>
        </authorList>
    </citation>
    <scope>NUCLEOTIDE SEQUENCE</scope>
    <source>
        <strain evidence="1">23274</strain>
    </source>
</reference>
<gene>
    <name evidence="1" type="ORF">H9863_08465</name>
</gene>
<comment type="caution">
    <text evidence="1">The sequence shown here is derived from an EMBL/GenBank/DDBJ whole genome shotgun (WGS) entry which is preliminary data.</text>
</comment>
<proteinExistence type="predicted"/>
<evidence type="ECO:0000313" key="1">
    <source>
        <dbReference type="EMBL" id="HIX04128.1"/>
    </source>
</evidence>
<reference evidence="1" key="2">
    <citation type="submission" date="2021-04" db="EMBL/GenBank/DDBJ databases">
        <authorList>
            <person name="Gilroy R."/>
        </authorList>
    </citation>
    <scope>NUCLEOTIDE SEQUENCE</scope>
    <source>
        <strain evidence="1">23274</strain>
    </source>
</reference>
<dbReference type="AlphaFoldDB" id="A0A9D1V1B4"/>
<organism evidence="1 2">
    <name type="scientific">Candidatus Odoribacter faecigallinarum</name>
    <dbReference type="NCBI Taxonomy" id="2838706"/>
    <lineage>
        <taxon>Bacteria</taxon>
        <taxon>Pseudomonadati</taxon>
        <taxon>Bacteroidota</taxon>
        <taxon>Bacteroidia</taxon>
        <taxon>Bacteroidales</taxon>
        <taxon>Odoribacteraceae</taxon>
        <taxon>Odoribacter</taxon>
    </lineage>
</organism>
<dbReference type="Pfam" id="PF12099">
    <property type="entry name" value="DUF3575"/>
    <property type="match status" value="1"/>
</dbReference>
<protein>
    <submittedName>
        <fullName evidence="1">DUF3575 domain-containing protein</fullName>
    </submittedName>
</protein>
<dbReference type="InterPro" id="IPR021958">
    <property type="entry name" value="DUF3575"/>
</dbReference>
<name>A0A9D1V1B4_9BACT</name>
<dbReference type="Proteomes" id="UP000824202">
    <property type="component" value="Unassembled WGS sequence"/>
</dbReference>
<evidence type="ECO:0000313" key="2">
    <source>
        <dbReference type="Proteomes" id="UP000824202"/>
    </source>
</evidence>
<accession>A0A9D1V1B4</accession>
<sequence>MPLVRERADAPRQVYIKTNLIAWGMLMLNAAVEIDLSPRLSFHVPLYYSGWNYFSRMIKFRGFALQPELRLWLQGKRRCFVGAHAGMAYYNLAWGGKWRIQDRDGNTPAWGGGISAGYRMPFCRNGRFCMEFSLGAGVYKVSYDKFANERQGAYHSTVRKTFIGLDQLGVSVSYCLNRQ</sequence>